<evidence type="ECO:0000313" key="3">
    <source>
        <dbReference type="Proteomes" id="UP000563906"/>
    </source>
</evidence>
<keyword evidence="1" id="KW-0472">Membrane</keyword>
<dbReference type="NCBIfam" id="NF041635">
    <property type="entry name" value="STM3941_fam"/>
    <property type="match status" value="1"/>
</dbReference>
<reference evidence="2 3" key="1">
    <citation type="submission" date="2020-07" db="EMBL/GenBank/DDBJ databases">
        <title>Bacterium isolated from marine sediment.</title>
        <authorList>
            <person name="Shang D."/>
            <person name="Du Z.-J."/>
        </authorList>
    </citation>
    <scope>NUCLEOTIDE SEQUENCE [LARGE SCALE GENOMIC DNA]</scope>
    <source>
        <strain evidence="2 3">S7007</strain>
    </source>
</reference>
<name>A0A839ASV5_9FLAO</name>
<keyword evidence="3" id="KW-1185">Reference proteome</keyword>
<keyword evidence="1" id="KW-0812">Transmembrane</keyword>
<gene>
    <name evidence="2" type="ORF">H3Z83_12750</name>
</gene>
<protein>
    <recommendedName>
        <fullName evidence="4">Lipoprotein</fullName>
    </recommendedName>
</protein>
<dbReference type="EMBL" id="JACGLS010000009">
    <property type="protein sequence ID" value="MBA6157379.1"/>
    <property type="molecule type" value="Genomic_DNA"/>
</dbReference>
<evidence type="ECO:0000313" key="2">
    <source>
        <dbReference type="EMBL" id="MBA6157379.1"/>
    </source>
</evidence>
<sequence>MKNQTQIFRRNKLKDLIILFILLIFVACGYSILEKNRLMGWLGISFFGLGAICFFIQLLTNVSYLKFDKEGFEEKNLFQTKKYKWSEVKNFRQANFRGNKSIFFDYNPDNNKWKNRSKLTEIIFGKQKAITSSHNIKTEELLNLMKTYKRKNK</sequence>
<feature type="transmembrane region" description="Helical" evidence="1">
    <location>
        <begin position="16"/>
        <end position="33"/>
    </location>
</feature>
<accession>A0A839ASV5</accession>
<evidence type="ECO:0008006" key="4">
    <source>
        <dbReference type="Google" id="ProtNLM"/>
    </source>
</evidence>
<proteinExistence type="predicted"/>
<keyword evidence="1" id="KW-1133">Transmembrane helix</keyword>
<dbReference type="InterPro" id="IPR048136">
    <property type="entry name" value="STM3941-like"/>
</dbReference>
<dbReference type="AlphaFoldDB" id="A0A839ASV5"/>
<evidence type="ECO:0000256" key="1">
    <source>
        <dbReference type="SAM" id="Phobius"/>
    </source>
</evidence>
<comment type="caution">
    <text evidence="2">The sequence shown here is derived from an EMBL/GenBank/DDBJ whole genome shotgun (WGS) entry which is preliminary data.</text>
</comment>
<organism evidence="2 3">
    <name type="scientific">Tenacibaculum pelagium</name>
    <dbReference type="NCBI Taxonomy" id="2759527"/>
    <lineage>
        <taxon>Bacteria</taxon>
        <taxon>Pseudomonadati</taxon>
        <taxon>Bacteroidota</taxon>
        <taxon>Flavobacteriia</taxon>
        <taxon>Flavobacteriales</taxon>
        <taxon>Flavobacteriaceae</taxon>
        <taxon>Tenacibaculum</taxon>
    </lineage>
</organism>
<dbReference type="PROSITE" id="PS51257">
    <property type="entry name" value="PROKAR_LIPOPROTEIN"/>
    <property type="match status" value="1"/>
</dbReference>
<dbReference type="Proteomes" id="UP000563906">
    <property type="component" value="Unassembled WGS sequence"/>
</dbReference>
<dbReference type="RefSeq" id="WP_182125882.1">
    <property type="nucleotide sequence ID" value="NZ_JACGLS010000009.1"/>
</dbReference>
<feature type="transmembrane region" description="Helical" evidence="1">
    <location>
        <begin position="39"/>
        <end position="59"/>
    </location>
</feature>